<proteinExistence type="predicted"/>
<sequence length="287" mass="33021">MESVDSCFRLLFISTSLNILFQHTSSNQVTRSRCVLRMVKTRKIIKRKLKVADKAVSARASRKTLSAPSHIRDLEESRIPQVKPFKLESCPALVLNSDYQPLSYFPLSLWPWQDVMKAVFLERVEILATYDIHVRSANEVFPLPSVVCLKKFQKSVNQAPAFSRFNVFLRDNFHCQYCNQLESASDLTFDHIIPKSRGGKSCWTNIVTACMSCNNKKGSKLLQEMKGSLSLIRKPKCPSYYELQDIAKRYPPAYLHESWLDFVYWDNPLLIDESESESEQQSNLALP</sequence>
<reference evidence="2" key="1">
    <citation type="submission" date="2021-01" db="EMBL/GenBank/DDBJ databases">
        <authorList>
            <person name="Corre E."/>
            <person name="Pelletier E."/>
            <person name="Niang G."/>
            <person name="Scheremetjew M."/>
            <person name="Finn R."/>
            <person name="Kale V."/>
            <person name="Holt S."/>
            <person name="Cochrane G."/>
            <person name="Meng A."/>
            <person name="Brown T."/>
            <person name="Cohen L."/>
        </authorList>
    </citation>
    <scope>NUCLEOTIDE SEQUENCE</scope>
    <source>
        <strain evidence="2">CCMP3278</strain>
    </source>
</reference>
<protein>
    <recommendedName>
        <fullName evidence="1">HNH nuclease domain-containing protein</fullName>
    </recommendedName>
</protein>
<accession>A0A7S0ZJU0</accession>
<evidence type="ECO:0000259" key="1">
    <source>
        <dbReference type="SMART" id="SM00507"/>
    </source>
</evidence>
<dbReference type="Gene3D" id="1.10.30.50">
    <property type="match status" value="1"/>
</dbReference>
<dbReference type="SMART" id="SM00507">
    <property type="entry name" value="HNHc"/>
    <property type="match status" value="1"/>
</dbReference>
<evidence type="ECO:0000313" key="2">
    <source>
        <dbReference type="EMBL" id="CAD8824138.1"/>
    </source>
</evidence>
<dbReference type="InterPro" id="IPR029471">
    <property type="entry name" value="HNH_5"/>
</dbReference>
<name>A0A7S0ZJU0_9RHOD</name>
<dbReference type="InterPro" id="IPR003615">
    <property type="entry name" value="HNH_nuc"/>
</dbReference>
<gene>
    <name evidence="2" type="ORF">TOLI1172_LOCUS8537</name>
</gene>
<feature type="domain" description="HNH nuclease" evidence="1">
    <location>
        <begin position="162"/>
        <end position="215"/>
    </location>
</feature>
<dbReference type="CDD" id="cd00085">
    <property type="entry name" value="HNHc"/>
    <property type="match status" value="1"/>
</dbReference>
<dbReference type="InterPro" id="IPR052892">
    <property type="entry name" value="NA-targeting_endonuclease"/>
</dbReference>
<dbReference type="AlphaFoldDB" id="A0A7S0ZJU0"/>
<dbReference type="PANTHER" id="PTHR33877:SF2">
    <property type="entry name" value="OS07G0170200 PROTEIN"/>
    <property type="match status" value="1"/>
</dbReference>
<dbReference type="EMBL" id="HBFP01011802">
    <property type="protein sequence ID" value="CAD8824138.1"/>
    <property type="molecule type" value="Transcribed_RNA"/>
</dbReference>
<dbReference type="PANTHER" id="PTHR33877">
    <property type="entry name" value="SLL1193 PROTEIN"/>
    <property type="match status" value="1"/>
</dbReference>
<organism evidence="2">
    <name type="scientific">Timspurckia oligopyrenoides</name>
    <dbReference type="NCBI Taxonomy" id="708627"/>
    <lineage>
        <taxon>Eukaryota</taxon>
        <taxon>Rhodophyta</taxon>
        <taxon>Bangiophyceae</taxon>
        <taxon>Porphyridiales</taxon>
        <taxon>Porphyridiaceae</taxon>
        <taxon>Timspurckia</taxon>
    </lineage>
</organism>
<dbReference type="Pfam" id="PF14279">
    <property type="entry name" value="HNH_5"/>
    <property type="match status" value="1"/>
</dbReference>